<dbReference type="Pfam" id="PF00118">
    <property type="entry name" value="Cpn60_TCP1"/>
    <property type="match status" value="1"/>
</dbReference>
<evidence type="ECO:0000256" key="1">
    <source>
        <dbReference type="ARBA" id="ARBA00008020"/>
    </source>
</evidence>
<dbReference type="Gene3D" id="3.50.7.10">
    <property type="entry name" value="GroEL"/>
    <property type="match status" value="1"/>
</dbReference>
<name>T0ZQZ4_9ZZZZ</name>
<evidence type="ECO:0000256" key="4">
    <source>
        <dbReference type="ARBA" id="ARBA00023186"/>
    </source>
</evidence>
<dbReference type="InterPro" id="IPR027409">
    <property type="entry name" value="GroEL-like_apical_dom_sf"/>
</dbReference>
<dbReference type="InterPro" id="IPR002194">
    <property type="entry name" value="Chaperonin_TCP-1_CS"/>
</dbReference>
<reference evidence="6" key="1">
    <citation type="submission" date="2013-08" db="EMBL/GenBank/DDBJ databases">
        <authorList>
            <person name="Mendez C."/>
            <person name="Richter M."/>
            <person name="Ferrer M."/>
            <person name="Sanchez J."/>
        </authorList>
    </citation>
    <scope>NUCLEOTIDE SEQUENCE</scope>
</reference>
<dbReference type="GO" id="GO:0140662">
    <property type="term" value="F:ATP-dependent protein folding chaperone"/>
    <property type="evidence" value="ECO:0007669"/>
    <property type="project" value="InterPro"/>
</dbReference>
<dbReference type="GO" id="GO:0005524">
    <property type="term" value="F:ATP binding"/>
    <property type="evidence" value="ECO:0007669"/>
    <property type="project" value="UniProtKB-KW"/>
</dbReference>
<dbReference type="GO" id="GO:0016887">
    <property type="term" value="F:ATP hydrolysis activity"/>
    <property type="evidence" value="ECO:0007669"/>
    <property type="project" value="InterPro"/>
</dbReference>
<reference evidence="6" key="2">
    <citation type="journal article" date="2014" name="ISME J.">
        <title>Microbial stratification in low pH oxic and suboxic macroscopic growths along an acid mine drainage.</title>
        <authorList>
            <person name="Mendez-Garcia C."/>
            <person name="Mesa V."/>
            <person name="Sprenger R.R."/>
            <person name="Richter M."/>
            <person name="Diez M.S."/>
            <person name="Solano J."/>
            <person name="Bargiela R."/>
            <person name="Golyshina O.V."/>
            <person name="Manteca A."/>
            <person name="Ramos J.L."/>
            <person name="Gallego J.R."/>
            <person name="Llorente I."/>
            <person name="Martins Dos Santos V.A."/>
            <person name="Jensen O.N."/>
            <person name="Pelaez A.I."/>
            <person name="Sanchez J."/>
            <person name="Ferrer M."/>
        </authorList>
    </citation>
    <scope>NUCLEOTIDE SEQUENCE</scope>
</reference>
<dbReference type="Gene3D" id="1.10.560.10">
    <property type="entry name" value="GroEL-like equatorial domain"/>
    <property type="match status" value="1"/>
</dbReference>
<evidence type="ECO:0000256" key="5">
    <source>
        <dbReference type="SAM" id="MobiDB-lite"/>
    </source>
</evidence>
<gene>
    <name evidence="6" type="ORF">B2A_08603</name>
</gene>
<dbReference type="InterPro" id="IPR027413">
    <property type="entry name" value="GROEL-like_equatorial_sf"/>
</dbReference>
<comment type="similarity">
    <text evidence="1">Belongs to the TCP-1 chaperonin family.</text>
</comment>
<keyword evidence="2" id="KW-0547">Nucleotide-binding</keyword>
<dbReference type="AlphaFoldDB" id="T0ZQZ4"/>
<feature type="region of interest" description="Disordered" evidence="5">
    <location>
        <begin position="531"/>
        <end position="550"/>
    </location>
</feature>
<dbReference type="NCBIfam" id="NF041082">
    <property type="entry name" value="thermosome_alpha"/>
    <property type="match status" value="1"/>
</dbReference>
<dbReference type="PRINTS" id="PR00304">
    <property type="entry name" value="TCOMPLEXTCP1"/>
</dbReference>
<dbReference type="CDD" id="cd03343">
    <property type="entry name" value="cpn60"/>
    <property type="match status" value="1"/>
</dbReference>
<dbReference type="PANTHER" id="PTHR11353">
    <property type="entry name" value="CHAPERONIN"/>
    <property type="match status" value="1"/>
</dbReference>
<dbReference type="NCBIfam" id="TIGR02339">
    <property type="entry name" value="thermosome_arch"/>
    <property type="match status" value="1"/>
</dbReference>
<accession>T0ZQZ4</accession>
<keyword evidence="3" id="KW-0067">ATP-binding</keyword>
<dbReference type="GO" id="GO:0051082">
    <property type="term" value="F:unfolded protein binding"/>
    <property type="evidence" value="ECO:0007669"/>
    <property type="project" value="InterPro"/>
</dbReference>
<dbReference type="SUPFAM" id="SSF48592">
    <property type="entry name" value="GroEL equatorial domain-like"/>
    <property type="match status" value="1"/>
</dbReference>
<dbReference type="InterPro" id="IPR054827">
    <property type="entry name" value="thermosome_alpha"/>
</dbReference>
<organism evidence="6">
    <name type="scientific">mine drainage metagenome</name>
    <dbReference type="NCBI Taxonomy" id="410659"/>
    <lineage>
        <taxon>unclassified sequences</taxon>
        <taxon>metagenomes</taxon>
        <taxon>ecological metagenomes</taxon>
    </lineage>
</organism>
<dbReference type="NCBIfam" id="NF041083">
    <property type="entry name" value="thermosome_beta"/>
    <property type="match status" value="1"/>
</dbReference>
<sequence>MAENQMNGQQVLYLPEGANRILGRDAQRTNIAVGIAVATAIKSALGPKGMDKMLVSDLGDITITNDGATILEEMNVEHPVAKIMVDIAKTQDKEVGDGTTSVVVIAGELLRGAGDLLEQGVHPTTVIKGYKMAAEKASSILREKARSVDASDESILQKIAMVSMGSKNVGDDQVKAYISKLIIKAVKQVMDKDAKGKIVIDHDLIKLEKKAGGTVGDTSLIGGVLIDKEVAHPGMPKSIKNAKIALLDVALEIEKTETDAKIEITSPEQMQSFLQQEEKMLKDMVDKIAKSKATAVFTQKGIDDVAQHYMAKAGILAVRRVKKSDMEKLTKAAGGKIVTSLDDLNQEDLGYAGLIEERKISGEQMVFVEDCRNPKSVTIFIRGGTQHVVDEGERMVTDVIGAISSVIEDGEYVLGGGSIEVDLATALRNYSNNVGGREQLAIQKFADALEVIPKTLSESAGMDAIDTLVQLRSRHRTKDGSNTGVDIFKNAIGDMNRLGVYEPLRIKEQAIYSASEAAEIILRIDDMISSRSKPSGGGMPGGGMPGGEMD</sequence>
<dbReference type="InterPro" id="IPR053374">
    <property type="entry name" value="TCP-1_chaperonin"/>
</dbReference>
<dbReference type="PROSITE" id="PS00995">
    <property type="entry name" value="TCP1_3"/>
    <property type="match status" value="1"/>
</dbReference>
<keyword evidence="4" id="KW-0143">Chaperone</keyword>
<dbReference type="InterPro" id="IPR002423">
    <property type="entry name" value="Cpn60/GroEL/TCP-1"/>
</dbReference>
<dbReference type="PROSITE" id="PS00750">
    <property type="entry name" value="TCP1_1"/>
    <property type="match status" value="1"/>
</dbReference>
<comment type="caution">
    <text evidence="6">The sequence shown here is derived from an EMBL/GenBank/DDBJ whole genome shotgun (WGS) entry which is preliminary data.</text>
</comment>
<dbReference type="PROSITE" id="PS00751">
    <property type="entry name" value="TCP1_2"/>
    <property type="match status" value="1"/>
</dbReference>
<evidence type="ECO:0000313" key="6">
    <source>
        <dbReference type="EMBL" id="EQD47053.1"/>
    </source>
</evidence>
<evidence type="ECO:0000256" key="2">
    <source>
        <dbReference type="ARBA" id="ARBA00022741"/>
    </source>
</evidence>
<dbReference type="InterPro" id="IPR017998">
    <property type="entry name" value="Chaperone_TCP-1"/>
</dbReference>
<dbReference type="Gene3D" id="3.30.260.10">
    <property type="entry name" value="TCP-1-like chaperonin intermediate domain"/>
    <property type="match status" value="1"/>
</dbReference>
<dbReference type="SUPFAM" id="SSF54849">
    <property type="entry name" value="GroEL-intermediate domain like"/>
    <property type="match status" value="1"/>
</dbReference>
<proteinExistence type="inferred from homology"/>
<feature type="compositionally biased region" description="Gly residues" evidence="5">
    <location>
        <begin position="535"/>
        <end position="550"/>
    </location>
</feature>
<evidence type="ECO:0000256" key="3">
    <source>
        <dbReference type="ARBA" id="ARBA00022840"/>
    </source>
</evidence>
<dbReference type="EMBL" id="AUZZ01006199">
    <property type="protein sequence ID" value="EQD47053.1"/>
    <property type="molecule type" value="Genomic_DNA"/>
</dbReference>
<protein>
    <submittedName>
        <fullName evidence="6">Thermosome alpha subunit</fullName>
    </submittedName>
</protein>
<dbReference type="InterPro" id="IPR012714">
    <property type="entry name" value="Thermosome_arc"/>
</dbReference>
<dbReference type="SUPFAM" id="SSF52029">
    <property type="entry name" value="GroEL apical domain-like"/>
    <property type="match status" value="1"/>
</dbReference>
<dbReference type="InterPro" id="IPR027410">
    <property type="entry name" value="TCP-1-like_intermed_sf"/>
</dbReference>